<evidence type="ECO:0000256" key="6">
    <source>
        <dbReference type="ARBA" id="ARBA00023136"/>
    </source>
</evidence>
<accession>A0AA38G6L7</accession>
<evidence type="ECO:0000313" key="10">
    <source>
        <dbReference type="Proteomes" id="UP000824469"/>
    </source>
</evidence>
<keyword evidence="5 8" id="KW-1133">Transmembrane helix</keyword>
<evidence type="ECO:0000256" key="8">
    <source>
        <dbReference type="SAM" id="Phobius"/>
    </source>
</evidence>
<organism evidence="9 10">
    <name type="scientific">Taxus chinensis</name>
    <name type="common">Chinese yew</name>
    <name type="synonym">Taxus wallichiana var. chinensis</name>
    <dbReference type="NCBI Taxonomy" id="29808"/>
    <lineage>
        <taxon>Eukaryota</taxon>
        <taxon>Viridiplantae</taxon>
        <taxon>Streptophyta</taxon>
        <taxon>Embryophyta</taxon>
        <taxon>Tracheophyta</taxon>
        <taxon>Spermatophyta</taxon>
        <taxon>Pinopsida</taxon>
        <taxon>Pinidae</taxon>
        <taxon>Conifers II</taxon>
        <taxon>Cupressales</taxon>
        <taxon>Taxaceae</taxon>
        <taxon>Taxus</taxon>
    </lineage>
</organism>
<evidence type="ECO:0000256" key="4">
    <source>
        <dbReference type="ARBA" id="ARBA00022821"/>
    </source>
</evidence>
<feature type="non-terminal residue" evidence="9">
    <location>
        <position position="377"/>
    </location>
</feature>
<dbReference type="GO" id="GO:0016020">
    <property type="term" value="C:membrane"/>
    <property type="evidence" value="ECO:0007669"/>
    <property type="project" value="UniProtKB-SubCell"/>
</dbReference>
<feature type="transmembrane region" description="Helical" evidence="8">
    <location>
        <begin position="275"/>
        <end position="293"/>
    </location>
</feature>
<gene>
    <name evidence="9" type="ORF">KI387_019525</name>
</gene>
<comment type="subcellular location">
    <subcellularLocation>
        <location evidence="1">Membrane</location>
        <topology evidence="1">Multi-pass membrane protein</topology>
    </subcellularLocation>
</comment>
<dbReference type="Proteomes" id="UP000824469">
    <property type="component" value="Unassembled WGS sequence"/>
</dbReference>
<evidence type="ECO:0000313" key="9">
    <source>
        <dbReference type="EMBL" id="KAH9317756.1"/>
    </source>
</evidence>
<feature type="transmembrane region" description="Helical" evidence="8">
    <location>
        <begin position="354"/>
        <end position="375"/>
    </location>
</feature>
<sequence>WKMGEGRSLAETPTWSVATVTTVLVGICFIVERSIHHFGEWLLRTKRKPLLAALTKIKEELMLLGLISLLLAQSARWISNICVKSSVYNSKFYPCSAHDFDSQKKPTQNDTSISRNYIAHYGSHFSHGRQLAILNHCSKGHEPFVSFETLEQLHRFLFILGVTHVLYCCLTMLLALIKIYSWRPWEIEAHSRLIVPENVVMRRQSTFVIHHTAHPWSKNGVLVWVLCFVRQFSRSVTKADYRALRLGFITNHRLRLTYDFHSYMVRTMEDEFRDIVGISWPLWGYAVVCVLFNLHGLNFYFWISFIPAILILFVGTKLQHVMAKLALDNAATDAAAGTQLKPHDELFWFGKPQLLLWLIQFISFQNAFEMAAFLWSW</sequence>
<evidence type="ECO:0000256" key="1">
    <source>
        <dbReference type="ARBA" id="ARBA00004141"/>
    </source>
</evidence>
<dbReference type="InterPro" id="IPR004326">
    <property type="entry name" value="Mlo"/>
</dbReference>
<feature type="non-terminal residue" evidence="9">
    <location>
        <position position="1"/>
    </location>
</feature>
<keyword evidence="10" id="KW-1185">Reference proteome</keyword>
<dbReference type="PANTHER" id="PTHR31942:SF9">
    <property type="entry name" value="MLO-LIKE PROTEIN 4"/>
    <property type="match status" value="1"/>
</dbReference>
<feature type="transmembrane region" description="Helical" evidence="8">
    <location>
        <begin position="12"/>
        <end position="31"/>
    </location>
</feature>
<keyword evidence="6 8" id="KW-0472">Membrane</keyword>
<evidence type="ECO:0000256" key="3">
    <source>
        <dbReference type="ARBA" id="ARBA00022692"/>
    </source>
</evidence>
<comment type="similarity">
    <text evidence="2">Belongs to the MLO family.</text>
</comment>
<keyword evidence="4" id="KW-0611">Plant defense</keyword>
<evidence type="ECO:0000256" key="7">
    <source>
        <dbReference type="ARBA" id="ARBA00023265"/>
    </source>
</evidence>
<dbReference type="AlphaFoldDB" id="A0AA38G6L7"/>
<reference evidence="9 10" key="1">
    <citation type="journal article" date="2021" name="Nat. Plants">
        <title>The Taxus genome provides insights into paclitaxel biosynthesis.</title>
        <authorList>
            <person name="Xiong X."/>
            <person name="Gou J."/>
            <person name="Liao Q."/>
            <person name="Li Y."/>
            <person name="Zhou Q."/>
            <person name="Bi G."/>
            <person name="Li C."/>
            <person name="Du R."/>
            <person name="Wang X."/>
            <person name="Sun T."/>
            <person name="Guo L."/>
            <person name="Liang H."/>
            <person name="Lu P."/>
            <person name="Wu Y."/>
            <person name="Zhang Z."/>
            <person name="Ro D.K."/>
            <person name="Shang Y."/>
            <person name="Huang S."/>
            <person name="Yan J."/>
        </authorList>
    </citation>
    <scope>NUCLEOTIDE SEQUENCE [LARGE SCALE GENOMIC DNA]</scope>
    <source>
        <strain evidence="9">Ta-2019</strain>
    </source>
</reference>
<name>A0AA38G6L7_TAXCH</name>
<keyword evidence="3 8" id="KW-0812">Transmembrane</keyword>
<dbReference type="PANTHER" id="PTHR31942">
    <property type="entry name" value="MLO-LIKE PROTEIN 1"/>
    <property type="match status" value="1"/>
</dbReference>
<feature type="transmembrane region" description="Helical" evidence="8">
    <location>
        <begin position="156"/>
        <end position="177"/>
    </location>
</feature>
<dbReference type="GO" id="GO:0006952">
    <property type="term" value="P:defense response"/>
    <property type="evidence" value="ECO:0007669"/>
    <property type="project" value="UniProtKB-KW"/>
</dbReference>
<evidence type="ECO:0000256" key="2">
    <source>
        <dbReference type="ARBA" id="ARBA00006574"/>
    </source>
</evidence>
<comment type="caution">
    <text evidence="9">The sequence shown here is derived from an EMBL/GenBank/DDBJ whole genome shotgun (WGS) entry which is preliminary data.</text>
</comment>
<dbReference type="OMA" id="ERDECIT"/>
<protein>
    <recommendedName>
        <fullName evidence="11">MLO-like protein</fullName>
    </recommendedName>
</protein>
<evidence type="ECO:0000256" key="5">
    <source>
        <dbReference type="ARBA" id="ARBA00022989"/>
    </source>
</evidence>
<keyword evidence="7" id="KW-0568">Pathogenesis-related protein</keyword>
<feature type="transmembrane region" description="Helical" evidence="8">
    <location>
        <begin position="299"/>
        <end position="316"/>
    </location>
</feature>
<evidence type="ECO:0008006" key="11">
    <source>
        <dbReference type="Google" id="ProtNLM"/>
    </source>
</evidence>
<dbReference type="Pfam" id="PF03094">
    <property type="entry name" value="Mlo"/>
    <property type="match status" value="1"/>
</dbReference>
<dbReference type="EMBL" id="JAHRHJ020000004">
    <property type="protein sequence ID" value="KAH9317756.1"/>
    <property type="molecule type" value="Genomic_DNA"/>
</dbReference>
<proteinExistence type="inferred from homology"/>